<dbReference type="OMA" id="DEISTSC"/>
<dbReference type="OrthoDB" id="10254973at2759"/>
<evidence type="ECO:0000256" key="2">
    <source>
        <dbReference type="ARBA" id="ARBA00018687"/>
    </source>
</evidence>
<dbReference type="PANTHER" id="PTHR45916:SF1">
    <property type="entry name" value="STRUCTURAL MAINTENANCE OF CHROMOSOMES PROTEIN 5"/>
    <property type="match status" value="1"/>
</dbReference>
<feature type="domain" description="RecF/RecN/SMC N-terminal" evidence="5">
    <location>
        <begin position="67"/>
        <end position="1334"/>
    </location>
</feature>
<dbReference type="GO" id="GO:0030915">
    <property type="term" value="C:Smc5-Smc6 complex"/>
    <property type="evidence" value="ECO:0007669"/>
    <property type="project" value="TreeGrafter"/>
</dbReference>
<dbReference type="RefSeq" id="XP_002139866.1">
    <property type="nucleotide sequence ID" value="XM_002139830.1"/>
</dbReference>
<keyword evidence="7" id="KW-1185">Reference proteome</keyword>
<dbReference type="EMBL" id="DS989727">
    <property type="protein sequence ID" value="EEA05517.1"/>
    <property type="molecule type" value="Genomic_DNA"/>
</dbReference>
<dbReference type="Pfam" id="PF02463">
    <property type="entry name" value="SMC_N"/>
    <property type="match status" value="1"/>
</dbReference>
<dbReference type="GeneID" id="6995169"/>
<evidence type="ECO:0000256" key="1">
    <source>
        <dbReference type="ARBA" id="ARBA00010171"/>
    </source>
</evidence>
<feature type="coiled-coil region" evidence="4">
    <location>
        <begin position="397"/>
        <end position="427"/>
    </location>
</feature>
<protein>
    <recommendedName>
        <fullName evidence="2">Structural maintenance of chromosomes protein 5</fullName>
    </recommendedName>
</protein>
<dbReference type="eggNOG" id="KOG0979">
    <property type="taxonomic scope" value="Eukaryota"/>
</dbReference>
<dbReference type="GO" id="GO:0000724">
    <property type="term" value="P:double-strand break repair via homologous recombination"/>
    <property type="evidence" value="ECO:0007669"/>
    <property type="project" value="TreeGrafter"/>
</dbReference>
<dbReference type="GO" id="GO:0005634">
    <property type="term" value="C:nucleus"/>
    <property type="evidence" value="ECO:0007669"/>
    <property type="project" value="TreeGrafter"/>
</dbReference>
<evidence type="ECO:0000256" key="4">
    <source>
        <dbReference type="SAM" id="Coils"/>
    </source>
</evidence>
<name>B6AAW5_CRYMR</name>
<organism evidence="6 7">
    <name type="scientific">Cryptosporidium muris (strain RN66)</name>
    <dbReference type="NCBI Taxonomy" id="441375"/>
    <lineage>
        <taxon>Eukaryota</taxon>
        <taxon>Sar</taxon>
        <taxon>Alveolata</taxon>
        <taxon>Apicomplexa</taxon>
        <taxon>Conoidasida</taxon>
        <taxon>Coccidia</taxon>
        <taxon>Eucoccidiorida</taxon>
        <taxon>Eimeriorina</taxon>
        <taxon>Cryptosporidiidae</taxon>
        <taxon>Cryptosporidium</taxon>
    </lineage>
</organism>
<accession>B6AAW5</accession>
<evidence type="ECO:0000259" key="5">
    <source>
        <dbReference type="Pfam" id="PF02463"/>
    </source>
</evidence>
<dbReference type="VEuPathDB" id="CryptoDB:CMU_025230"/>
<reference evidence="6" key="1">
    <citation type="submission" date="2008-06" db="EMBL/GenBank/DDBJ databases">
        <authorList>
            <person name="Lorenzi H."/>
            <person name="Inman J."/>
            <person name="Miller J."/>
            <person name="Schobel S."/>
            <person name="Amedeo P."/>
            <person name="Caler E.V."/>
            <person name="da Silva J."/>
        </authorList>
    </citation>
    <scope>NUCLEOTIDE SEQUENCE [LARGE SCALE GENOMIC DNA]</scope>
    <source>
        <strain evidence="6">RN66</strain>
    </source>
</reference>
<dbReference type="SUPFAM" id="SSF52540">
    <property type="entry name" value="P-loop containing nucleoside triphosphate hydrolases"/>
    <property type="match status" value="1"/>
</dbReference>
<comment type="similarity">
    <text evidence="1">Belongs to the SMC family. SMC5 subfamily.</text>
</comment>
<dbReference type="STRING" id="441375.B6AAW5"/>
<evidence type="ECO:0000256" key="3">
    <source>
        <dbReference type="ARBA" id="ARBA00023054"/>
    </source>
</evidence>
<proteinExistence type="inferred from homology"/>
<dbReference type="Proteomes" id="UP000001460">
    <property type="component" value="Unassembled WGS sequence"/>
</dbReference>
<gene>
    <name evidence="6" type="ORF">CMU_025230</name>
</gene>
<sequence>MRLKKKKATINFEDTSIEDNLVNFDDNLDIRRNKLNILRENVEIGDIEPSNITNKSNIDIYNNKGTLYSISLENWMNIEGPLVYVFEDNVNIIAGLNGSGKSSVVCGIAIGLGYDTNILARGHLLASYIRNGCKYSKLKLILNKDKGQRVTIDRTLTLSNNNEVRTLWKLDGLKCNEKDITTLRKEMNIQLDNMISFLAQQRVSQFATQSSQYIFKETIRALSKESNNNNNIDDINIDNLTFFYNKFLDITKSSQSLRSNLYGKETKLVQIKNEILKAEQNEINYIRYIYCKMAMELIKIFEILIEGTKEKECLKNNFSIIEGKKKDREVLEKNINSEINKIDELLSEQKKYEEKYDDIIKDIENNKLNGIIKHSHYRIKDIIKETREKIEDPELSLEAYYRKIKDIECLIKEIDEEVDKYEESLNNNWILKWKNIGLSLLRDKQDGFLLDEGEELKIKIGKEISQISSEISLYERNIRENDHLKNKLIQRKSYLEEERIRNINDNRENKDLDNQLRIYLNNVKQSALSNLIRQNIMRYFSVNKNISDELYAINSSNISPKGPVYGPIDESIKNILFQIAPQLFLCAIIDLSNNNNYNETEPGKEFNNRNKVINLNEDKILYELSEWLKNKYGNINPRIYQSVQLLVLNNIVKKELNDNNIINRDNYTNSNIGKFGTLYKLISSLYNTESKTISSNNLDEPMNTVLLLEEYEKYNSNKSQNKDKYIDMEEVVEINNRISKITEDTEQKQKKCDNLRMEYNKKREILNILIECLVNIPSIYKNILKIKNLKIKYQSDLKKLNNSIKPDKSKILNKNKESICYSIFGNKNMEFSEDIHYNKINNERPIYKELLNISEILEDIANIQFRELINIKKKISEISNSITSLNSSNKLKSDELQKLNRIIELNEIEYNKIKDLLSKMKLDLRSYYAQFYSLFYQYYTRIHRKSKDLNLEQLPPYYYLPIENENSNNENFEALYKIPGMENILRLIDEETNNEIFYSNIATDFTPNQNIIPQCYIEIIKQVCTEFQLLSNLSDNIEYIFDIKYCNKDIYKYGICQKQARRISNRLKTTNYMYNNVSNNRNPNTNNEPNSNNKRDYNYSILDILLPKSKYQDKYNDILNTILKLEYNTHDTNLERLNNLQNEYEILNLEKDTLQKKINEFENYIFKYSKKWLLNLNIIQSVLNDRFFIFMNFINEGHSGKVIIPFYERFKYKNLDFLDEISTSCAYSEKDTTNCMESDNSKYNLEKKKEFYDIFINNFEKDHCINILVKFGIDEEFRLFSSSSISGGEQSLCTILYILALQGLCRSNSFTLYDEINQGLDNSRELKLMELLNILSCEKKVKELFQNKKEKLGSFDKYNQMIIGTKMNQIIIITPHLLPGIMFKDFSIHFVLNGPGFYIKG</sequence>
<feature type="coiled-coil region" evidence="4">
    <location>
        <begin position="321"/>
        <end position="362"/>
    </location>
</feature>
<evidence type="ECO:0000313" key="6">
    <source>
        <dbReference type="EMBL" id="EEA05517.1"/>
    </source>
</evidence>
<dbReference type="InterPro" id="IPR003395">
    <property type="entry name" value="RecF/RecN/SMC_N"/>
</dbReference>
<dbReference type="InterPro" id="IPR027417">
    <property type="entry name" value="P-loop_NTPase"/>
</dbReference>
<evidence type="ECO:0000313" key="7">
    <source>
        <dbReference type="Proteomes" id="UP000001460"/>
    </source>
</evidence>
<feature type="coiled-coil region" evidence="4">
    <location>
        <begin position="1130"/>
        <end position="1164"/>
    </location>
</feature>
<dbReference type="PANTHER" id="PTHR45916">
    <property type="entry name" value="STRUCTURAL MAINTENANCE OF CHROMOSOMES PROTEIN 5"/>
    <property type="match status" value="1"/>
</dbReference>
<dbReference type="Gene3D" id="3.40.50.300">
    <property type="entry name" value="P-loop containing nucleotide triphosphate hydrolases"/>
    <property type="match status" value="2"/>
</dbReference>
<dbReference type="GO" id="GO:0003697">
    <property type="term" value="F:single-stranded DNA binding"/>
    <property type="evidence" value="ECO:0007669"/>
    <property type="project" value="TreeGrafter"/>
</dbReference>
<keyword evidence="3 4" id="KW-0175">Coiled coil</keyword>